<gene>
    <name evidence="1" type="ORF">SAMN05414137_10744</name>
</gene>
<evidence type="ECO:0000313" key="2">
    <source>
        <dbReference type="Proteomes" id="UP000183015"/>
    </source>
</evidence>
<accession>A0A1H7NRM1</accession>
<dbReference type="RefSeq" id="WP_042444898.1">
    <property type="nucleotide sequence ID" value="NZ_BBPN01000008.1"/>
</dbReference>
<dbReference type="Pfam" id="PF19735">
    <property type="entry name" value="DUF6225"/>
    <property type="match status" value="1"/>
</dbReference>
<proteinExistence type="predicted"/>
<name>A0A1H7NRM1_STRJI</name>
<protein>
    <submittedName>
        <fullName evidence="1">Uncharacterized protein</fullName>
    </submittedName>
</protein>
<dbReference type="OrthoDB" id="4291363at2"/>
<keyword evidence="2" id="KW-1185">Reference proteome</keyword>
<organism evidence="1 2">
    <name type="scientific">Streptacidiphilus jiangxiensis</name>
    <dbReference type="NCBI Taxonomy" id="235985"/>
    <lineage>
        <taxon>Bacteria</taxon>
        <taxon>Bacillati</taxon>
        <taxon>Actinomycetota</taxon>
        <taxon>Actinomycetes</taxon>
        <taxon>Kitasatosporales</taxon>
        <taxon>Streptomycetaceae</taxon>
        <taxon>Streptacidiphilus</taxon>
    </lineage>
</organism>
<reference evidence="2" key="1">
    <citation type="submission" date="2016-10" db="EMBL/GenBank/DDBJ databases">
        <authorList>
            <person name="Varghese N."/>
        </authorList>
    </citation>
    <scope>NUCLEOTIDE SEQUENCE [LARGE SCALE GENOMIC DNA]</scope>
    <source>
        <strain evidence="2">DSM 45096 / BCRC 16803 / CGMCC 4.1857 / CIP 109030 / JCM 12277 / KCTC 19219 / NBRC 100920 / 33214</strain>
    </source>
</reference>
<dbReference type="InterPro" id="IPR045772">
    <property type="entry name" value="DUF6225"/>
</dbReference>
<dbReference type="Proteomes" id="UP000183015">
    <property type="component" value="Unassembled WGS sequence"/>
</dbReference>
<dbReference type="AlphaFoldDB" id="A0A1H7NRM1"/>
<evidence type="ECO:0000313" key="1">
    <source>
        <dbReference type="EMBL" id="SEL26152.1"/>
    </source>
</evidence>
<sequence length="98" mass="11098">MTNLDDYERYEHTVPEWTVGELRAALADLPDDVPVRIAVPQELTSRGPDDERDARYVITGTSKADPNFETLIGEVDDVLILITDYPSDTYVRRINSTD</sequence>
<dbReference type="EMBL" id="FOAZ01000007">
    <property type="protein sequence ID" value="SEL26152.1"/>
    <property type="molecule type" value="Genomic_DNA"/>
</dbReference>